<comment type="caution">
    <text evidence="1">The sequence shown here is derived from an EMBL/GenBank/DDBJ whole genome shotgun (WGS) entry which is preliminary data.</text>
</comment>
<gene>
    <name evidence="1" type="ORF">QFC19_008406</name>
</gene>
<dbReference type="EMBL" id="JASBWR010000125">
    <property type="protein sequence ID" value="KAJ9093279.1"/>
    <property type="molecule type" value="Genomic_DNA"/>
</dbReference>
<sequence length="113" mass="13509">MSTKSTPTVQQILSLLKTLPKDRIKHYASFKDTQIDRFSNKEITSNILDHDMRLQYMALRNLVNDKYKRYYKLDDKLLKPKGNPRYYDRIMSEIKGEKKETFWTAIRTVVFGQ</sequence>
<accession>A0ACC2V1Q8</accession>
<reference evidence="1" key="1">
    <citation type="submission" date="2023-04" db="EMBL/GenBank/DDBJ databases">
        <title>Draft Genome sequencing of Naganishia species isolated from polar environments using Oxford Nanopore Technology.</title>
        <authorList>
            <person name="Leo P."/>
            <person name="Venkateswaran K."/>
        </authorList>
    </citation>
    <scope>NUCLEOTIDE SEQUENCE</scope>
    <source>
        <strain evidence="1">MNA-CCFEE 5261</strain>
    </source>
</reference>
<dbReference type="Proteomes" id="UP001241377">
    <property type="component" value="Unassembled WGS sequence"/>
</dbReference>
<proteinExistence type="predicted"/>
<organism evidence="1 2">
    <name type="scientific">Naganishia cerealis</name>
    <dbReference type="NCBI Taxonomy" id="610337"/>
    <lineage>
        <taxon>Eukaryota</taxon>
        <taxon>Fungi</taxon>
        <taxon>Dikarya</taxon>
        <taxon>Basidiomycota</taxon>
        <taxon>Agaricomycotina</taxon>
        <taxon>Tremellomycetes</taxon>
        <taxon>Filobasidiales</taxon>
        <taxon>Filobasidiaceae</taxon>
        <taxon>Naganishia</taxon>
    </lineage>
</organism>
<evidence type="ECO:0000313" key="2">
    <source>
        <dbReference type="Proteomes" id="UP001241377"/>
    </source>
</evidence>
<keyword evidence="2" id="KW-1185">Reference proteome</keyword>
<protein>
    <submittedName>
        <fullName evidence="1">Uncharacterized protein</fullName>
    </submittedName>
</protein>
<name>A0ACC2V1Q8_9TREE</name>
<evidence type="ECO:0000313" key="1">
    <source>
        <dbReference type="EMBL" id="KAJ9093279.1"/>
    </source>
</evidence>